<dbReference type="EMBL" id="ACKV01000069">
    <property type="protein sequence ID" value="EEJ42151.1"/>
    <property type="molecule type" value="Genomic_DNA"/>
</dbReference>
<reference evidence="1 2" key="1">
    <citation type="submission" date="2009-04" db="EMBL/GenBank/DDBJ databases">
        <authorList>
            <person name="Qin X."/>
            <person name="Bachman B."/>
            <person name="Battles P."/>
            <person name="Bell A."/>
            <person name="Bess C."/>
            <person name="Bickham C."/>
            <person name="Chaboub L."/>
            <person name="Chen D."/>
            <person name="Coyle M."/>
            <person name="Deiros D.R."/>
            <person name="Dinh H."/>
            <person name="Forbes L."/>
            <person name="Fowler G."/>
            <person name="Francisco L."/>
            <person name="Fu Q."/>
            <person name="Gubbala S."/>
            <person name="Hale W."/>
            <person name="Han Y."/>
            <person name="Hemphill L."/>
            <person name="Highlander S.K."/>
            <person name="Hirani K."/>
            <person name="Hogues M."/>
            <person name="Jackson L."/>
            <person name="Jakkamsetti A."/>
            <person name="Javaid M."/>
            <person name="Jiang H."/>
            <person name="Korchina V."/>
            <person name="Kovar C."/>
            <person name="Lara F."/>
            <person name="Lee S."/>
            <person name="Mata R."/>
            <person name="Mathew T."/>
            <person name="Moen C."/>
            <person name="Morales K."/>
            <person name="Munidasa M."/>
            <person name="Nazareth L."/>
            <person name="Ngo R."/>
            <person name="Nguyen L."/>
            <person name="Okwuonu G."/>
            <person name="Ongeri F."/>
            <person name="Patil S."/>
            <person name="Petrosino J."/>
            <person name="Pham C."/>
            <person name="Pham P."/>
            <person name="Pu L.-L."/>
            <person name="Puazo M."/>
            <person name="Raj R."/>
            <person name="Reid J."/>
            <person name="Rouhana J."/>
            <person name="Saada N."/>
            <person name="Shang Y."/>
            <person name="Simmons D."/>
            <person name="Thornton R."/>
            <person name="Warren J."/>
            <person name="Weissenberger G."/>
            <person name="Zhang J."/>
            <person name="Zhang L."/>
            <person name="Zhou C."/>
            <person name="Zhu D."/>
            <person name="Muzny D."/>
            <person name="Worley K."/>
            <person name="Gibbs R."/>
        </authorList>
    </citation>
    <scope>NUCLEOTIDE SEQUENCE [LARGE SCALE GENOMIC DNA]</scope>
    <source>
        <strain evidence="1 2">ATCC 19254</strain>
    </source>
</reference>
<proteinExistence type="predicted"/>
<name>C2KKS3_LEUMC</name>
<dbReference type="Proteomes" id="UP000004283">
    <property type="component" value="Unassembled WGS sequence"/>
</dbReference>
<dbReference type="AlphaFoldDB" id="C2KKS3"/>
<sequence length="49" mass="6211">MYQESVLYWFFFVVQKETVYNPNVRQILSDRENTYQKTNYIFIYYKNII</sequence>
<evidence type="ECO:0000313" key="2">
    <source>
        <dbReference type="Proteomes" id="UP000004283"/>
    </source>
</evidence>
<evidence type="ECO:0000313" key="1">
    <source>
        <dbReference type="EMBL" id="EEJ42151.1"/>
    </source>
</evidence>
<accession>C2KKS3</accession>
<gene>
    <name evidence="1" type="ORF">HMPREF0555_1239</name>
</gene>
<dbReference type="HOGENOM" id="CLU_3137308_0_0_9"/>
<comment type="caution">
    <text evidence="1">The sequence shown here is derived from an EMBL/GenBank/DDBJ whole genome shotgun (WGS) entry which is preliminary data.</text>
</comment>
<organism evidence="1 2">
    <name type="scientific">Leuconostoc mesenteroides subsp. cremoris ATCC 19254</name>
    <dbReference type="NCBI Taxonomy" id="586220"/>
    <lineage>
        <taxon>Bacteria</taxon>
        <taxon>Bacillati</taxon>
        <taxon>Bacillota</taxon>
        <taxon>Bacilli</taxon>
        <taxon>Lactobacillales</taxon>
        <taxon>Lactobacillaceae</taxon>
        <taxon>Leuconostoc</taxon>
    </lineage>
</organism>
<protein>
    <submittedName>
        <fullName evidence="1">Uncharacterized protein</fullName>
    </submittedName>
</protein>